<organism evidence="1 2">
    <name type="scientific">Oedothorax gibbosus</name>
    <dbReference type="NCBI Taxonomy" id="931172"/>
    <lineage>
        <taxon>Eukaryota</taxon>
        <taxon>Metazoa</taxon>
        <taxon>Ecdysozoa</taxon>
        <taxon>Arthropoda</taxon>
        <taxon>Chelicerata</taxon>
        <taxon>Arachnida</taxon>
        <taxon>Araneae</taxon>
        <taxon>Araneomorphae</taxon>
        <taxon>Entelegynae</taxon>
        <taxon>Araneoidea</taxon>
        <taxon>Linyphiidae</taxon>
        <taxon>Erigoninae</taxon>
        <taxon>Oedothorax</taxon>
    </lineage>
</organism>
<accession>A0AAV6V2A1</accession>
<protein>
    <submittedName>
        <fullName evidence="1">Uncharacterized protein</fullName>
    </submittedName>
</protein>
<name>A0AAV6V2A1_9ARAC</name>
<comment type="caution">
    <text evidence="1">The sequence shown here is derived from an EMBL/GenBank/DDBJ whole genome shotgun (WGS) entry which is preliminary data.</text>
</comment>
<proteinExistence type="predicted"/>
<dbReference type="AlphaFoldDB" id="A0AAV6V2A1"/>
<evidence type="ECO:0000313" key="1">
    <source>
        <dbReference type="EMBL" id="KAG8190694.1"/>
    </source>
</evidence>
<sequence>MKQALAFHEKSQSLLLKVHPVCFSAIMRSGPFTQHSETEQNSIEMRCYGDHQRTRTLTTKKERGPAQLKNIKENFSGHLK</sequence>
<dbReference type="EMBL" id="JAFNEN010000176">
    <property type="protein sequence ID" value="KAG8190694.1"/>
    <property type="molecule type" value="Genomic_DNA"/>
</dbReference>
<evidence type="ECO:0000313" key="2">
    <source>
        <dbReference type="Proteomes" id="UP000827092"/>
    </source>
</evidence>
<keyword evidence="2" id="KW-1185">Reference proteome</keyword>
<reference evidence="1 2" key="1">
    <citation type="journal article" date="2022" name="Nat. Ecol. Evol.">
        <title>A masculinizing supergene underlies an exaggerated male reproductive morph in a spider.</title>
        <authorList>
            <person name="Hendrickx F."/>
            <person name="De Corte Z."/>
            <person name="Sonet G."/>
            <person name="Van Belleghem S.M."/>
            <person name="Kostlbacher S."/>
            <person name="Vangestel C."/>
        </authorList>
    </citation>
    <scope>NUCLEOTIDE SEQUENCE [LARGE SCALE GENOMIC DNA]</scope>
    <source>
        <strain evidence="1">W744_W776</strain>
    </source>
</reference>
<dbReference type="Proteomes" id="UP000827092">
    <property type="component" value="Unassembled WGS sequence"/>
</dbReference>
<gene>
    <name evidence="1" type="ORF">JTE90_004198</name>
</gene>